<dbReference type="PANTHER" id="PTHR45979">
    <property type="entry name" value="PAP/OAS1 SUBSTRATE-BINDING DOMAIN SUPERFAMILY"/>
    <property type="match status" value="1"/>
</dbReference>
<dbReference type="Pfam" id="PF03630">
    <property type="entry name" value="Fumble"/>
    <property type="match status" value="1"/>
</dbReference>
<dbReference type="GO" id="GO:0005524">
    <property type="term" value="F:ATP binding"/>
    <property type="evidence" value="ECO:0007669"/>
    <property type="project" value="InterPro"/>
</dbReference>
<dbReference type="GO" id="GO:0015937">
    <property type="term" value="P:coenzyme A biosynthetic process"/>
    <property type="evidence" value="ECO:0007669"/>
    <property type="project" value="InterPro"/>
</dbReference>
<dbReference type="InterPro" id="IPR058921">
    <property type="entry name" value="PAP/OAS1-rel"/>
</dbReference>
<gene>
    <name evidence="2" type="ORF">ZIOFF_009922</name>
</gene>
<dbReference type="Gene3D" id="3.30.460.10">
    <property type="entry name" value="Beta Polymerase, domain 2"/>
    <property type="match status" value="1"/>
</dbReference>
<organism evidence="2 3">
    <name type="scientific">Zingiber officinale</name>
    <name type="common">Ginger</name>
    <name type="synonym">Amomum zingiber</name>
    <dbReference type="NCBI Taxonomy" id="94328"/>
    <lineage>
        <taxon>Eukaryota</taxon>
        <taxon>Viridiplantae</taxon>
        <taxon>Streptophyta</taxon>
        <taxon>Embryophyta</taxon>
        <taxon>Tracheophyta</taxon>
        <taxon>Spermatophyta</taxon>
        <taxon>Magnoliopsida</taxon>
        <taxon>Liliopsida</taxon>
        <taxon>Zingiberales</taxon>
        <taxon>Zingiberaceae</taxon>
        <taxon>Zingiber</taxon>
    </lineage>
</organism>
<proteinExistence type="predicted"/>
<sequence length="484" mass="53602">MGDHGVWTQLNDLHPNGLLPAAKTNVTQALDADRWLKAEVHTTDLIARIQPNPSSEERRNAVASYVQRLITECLSCPVSVYAIFLLNYYPTLNYSPDKVATSESSSASILEMAMQSTSPTNNVGSRGTCIMEVQWSVFSLGTQQFDNDGLETSSDFFVENVNPSSDKLNSNADFNFLHVENHMHNTGRLHPGWKYDSITGQWYQLDGYNKSIITQDNYTSSGVDSQGNFNDSVEAAAATSNLGSSEDLYLQQISQSAPETIAEESTSANTATTYNWDIVYQENMEFPPNMITKIPNVAQNEGIASAGFLEGSSSVYDEVGRPDQRTDISLGSQEFGTGLIYQAATLISNMLHEAFTHMDDQKEFVQTELNDLFPHLLVNIGSGVSINKCDQFQFYFNSGLQVFTFGSVPLKTYLPDGDIDLTAFGDNENMKDTWAAAVCAVLEKEEKNENAEFQVKEIKYIQAEVCNFFPLPLFLCSLIQSISS</sequence>
<protein>
    <recommendedName>
        <fullName evidence="1">Polymerase nucleotidyl transferase domain-containing protein</fullName>
    </recommendedName>
</protein>
<evidence type="ECO:0000313" key="2">
    <source>
        <dbReference type="EMBL" id="KAG6527793.1"/>
    </source>
</evidence>
<evidence type="ECO:0000313" key="3">
    <source>
        <dbReference type="Proteomes" id="UP000734854"/>
    </source>
</evidence>
<comment type="caution">
    <text evidence="2">The sequence shown here is derived from an EMBL/GenBank/DDBJ whole genome shotgun (WGS) entry which is preliminary data.</text>
</comment>
<keyword evidence="3" id="KW-1185">Reference proteome</keyword>
<dbReference type="AlphaFoldDB" id="A0A8J5LRS8"/>
<reference evidence="2 3" key="1">
    <citation type="submission" date="2020-08" db="EMBL/GenBank/DDBJ databases">
        <title>Plant Genome Project.</title>
        <authorList>
            <person name="Zhang R.-G."/>
        </authorList>
    </citation>
    <scope>NUCLEOTIDE SEQUENCE [LARGE SCALE GENOMIC DNA]</scope>
    <source>
        <tissue evidence="2">Rhizome</tissue>
    </source>
</reference>
<dbReference type="InterPro" id="IPR043519">
    <property type="entry name" value="NT_sf"/>
</dbReference>
<evidence type="ECO:0000259" key="1">
    <source>
        <dbReference type="Pfam" id="PF01909"/>
    </source>
</evidence>
<name>A0A8J5LRS8_ZINOF</name>
<dbReference type="SUPFAM" id="SSF81301">
    <property type="entry name" value="Nucleotidyltransferase"/>
    <property type="match status" value="1"/>
</dbReference>
<dbReference type="Pfam" id="PF01909">
    <property type="entry name" value="NTP_transf_2"/>
    <property type="match status" value="1"/>
</dbReference>
<accession>A0A8J5LRS8</accession>
<dbReference type="InterPro" id="IPR002934">
    <property type="entry name" value="Polymerase_NTP_transf_dom"/>
</dbReference>
<feature type="domain" description="Polymerase nucleotidyl transferase" evidence="1">
    <location>
        <begin position="396"/>
        <end position="468"/>
    </location>
</feature>
<dbReference type="PANTHER" id="PTHR45979:SF30">
    <property type="entry name" value="NUCLEOTIDYLTRANSFERASE"/>
    <property type="match status" value="1"/>
</dbReference>
<dbReference type="EMBL" id="JACMSC010000003">
    <property type="protein sequence ID" value="KAG6527793.1"/>
    <property type="molecule type" value="Genomic_DNA"/>
</dbReference>
<dbReference type="GO" id="GO:0016779">
    <property type="term" value="F:nucleotidyltransferase activity"/>
    <property type="evidence" value="ECO:0007669"/>
    <property type="project" value="InterPro"/>
</dbReference>
<dbReference type="InterPro" id="IPR004567">
    <property type="entry name" value="Type_II_PanK"/>
</dbReference>
<dbReference type="Proteomes" id="UP000734854">
    <property type="component" value="Unassembled WGS sequence"/>
</dbReference>